<feature type="compositionally biased region" description="Basic and acidic residues" evidence="2">
    <location>
        <begin position="36"/>
        <end position="49"/>
    </location>
</feature>
<reference evidence="4" key="1">
    <citation type="submission" date="2016-06" db="EMBL/GenBank/DDBJ databases">
        <title>Parallel loss of symbiosis genes in relatives of nitrogen-fixing non-legume Parasponia.</title>
        <authorList>
            <person name="Van Velzen R."/>
            <person name="Holmer R."/>
            <person name="Bu F."/>
            <person name="Rutten L."/>
            <person name="Van Zeijl A."/>
            <person name="Liu W."/>
            <person name="Santuari L."/>
            <person name="Cao Q."/>
            <person name="Sharma T."/>
            <person name="Shen D."/>
            <person name="Roswanjaya Y."/>
            <person name="Wardhani T."/>
            <person name="Kalhor M.S."/>
            <person name="Jansen J."/>
            <person name="Van den Hoogen J."/>
            <person name="Gungor B."/>
            <person name="Hartog M."/>
            <person name="Hontelez J."/>
            <person name="Verver J."/>
            <person name="Yang W.-C."/>
            <person name="Schijlen E."/>
            <person name="Repin R."/>
            <person name="Schilthuizen M."/>
            <person name="Schranz E."/>
            <person name="Heidstra R."/>
            <person name="Miyata K."/>
            <person name="Fedorova E."/>
            <person name="Kohlen W."/>
            <person name="Bisseling T."/>
            <person name="Smit S."/>
            <person name="Geurts R."/>
        </authorList>
    </citation>
    <scope>NUCLEOTIDE SEQUENCE [LARGE SCALE GENOMIC DNA]</scope>
    <source>
        <strain evidence="4">cv. RG33-2</strain>
    </source>
</reference>
<organism evidence="3 4">
    <name type="scientific">Trema orientale</name>
    <name type="common">Charcoal tree</name>
    <name type="synonym">Celtis orientalis</name>
    <dbReference type="NCBI Taxonomy" id="63057"/>
    <lineage>
        <taxon>Eukaryota</taxon>
        <taxon>Viridiplantae</taxon>
        <taxon>Streptophyta</taxon>
        <taxon>Embryophyta</taxon>
        <taxon>Tracheophyta</taxon>
        <taxon>Spermatophyta</taxon>
        <taxon>Magnoliopsida</taxon>
        <taxon>eudicotyledons</taxon>
        <taxon>Gunneridae</taxon>
        <taxon>Pentapetalae</taxon>
        <taxon>rosids</taxon>
        <taxon>fabids</taxon>
        <taxon>Rosales</taxon>
        <taxon>Cannabaceae</taxon>
        <taxon>Trema</taxon>
    </lineage>
</organism>
<proteinExistence type="predicted"/>
<feature type="coiled-coil region" evidence="1">
    <location>
        <begin position="66"/>
        <end position="111"/>
    </location>
</feature>
<evidence type="ECO:0000256" key="2">
    <source>
        <dbReference type="SAM" id="MobiDB-lite"/>
    </source>
</evidence>
<dbReference type="EMBL" id="JXTC01000008">
    <property type="protein sequence ID" value="POO01410.1"/>
    <property type="molecule type" value="Genomic_DNA"/>
</dbReference>
<name>A0A2P5FUF0_TREOI</name>
<dbReference type="AlphaFoldDB" id="A0A2P5FUF0"/>
<evidence type="ECO:0000313" key="3">
    <source>
        <dbReference type="EMBL" id="POO01410.1"/>
    </source>
</evidence>
<keyword evidence="4" id="KW-1185">Reference proteome</keyword>
<evidence type="ECO:0000256" key="1">
    <source>
        <dbReference type="SAM" id="Coils"/>
    </source>
</evidence>
<evidence type="ECO:0000313" key="4">
    <source>
        <dbReference type="Proteomes" id="UP000237000"/>
    </source>
</evidence>
<protein>
    <submittedName>
        <fullName evidence="3">Uncharacterized protein</fullName>
    </submittedName>
</protein>
<sequence>MVEKLQEQEKQVEEGLDPATLLSADQIYTSIVGERSGYDKGRGPLEPKGKRVSSSIQPDPDLKEQVEILQQQEETQRQQLAAAEQQLATQLAEYQQAMAAFESKQQEVIEKIVADLIQRSQPTSSTS</sequence>
<feature type="region of interest" description="Disordered" evidence="2">
    <location>
        <begin position="33"/>
        <end position="60"/>
    </location>
</feature>
<comment type="caution">
    <text evidence="3">The sequence shown here is derived from an EMBL/GenBank/DDBJ whole genome shotgun (WGS) entry which is preliminary data.</text>
</comment>
<dbReference type="Proteomes" id="UP000237000">
    <property type="component" value="Unassembled WGS sequence"/>
</dbReference>
<keyword evidence="1" id="KW-0175">Coiled coil</keyword>
<accession>A0A2P5FUF0</accession>
<dbReference type="InParanoid" id="A0A2P5FUF0"/>
<gene>
    <name evidence="3" type="ORF">TorRG33x02_027170</name>
</gene>